<evidence type="ECO:0000259" key="1">
    <source>
        <dbReference type="PROSITE" id="PS50181"/>
    </source>
</evidence>
<dbReference type="Pfam" id="PF00646">
    <property type="entry name" value="F-box"/>
    <property type="match status" value="1"/>
</dbReference>
<dbReference type="SMART" id="SM00256">
    <property type="entry name" value="FBOX"/>
    <property type="match status" value="1"/>
</dbReference>
<reference evidence="2" key="1">
    <citation type="journal article" date="2019" name="Environ. Microbiol.">
        <title>Fungal ecological strategies reflected in gene transcription - a case study of two litter decomposers.</title>
        <authorList>
            <person name="Barbi F."/>
            <person name="Kohler A."/>
            <person name="Barry K."/>
            <person name="Baskaran P."/>
            <person name="Daum C."/>
            <person name="Fauchery L."/>
            <person name="Ihrmark K."/>
            <person name="Kuo A."/>
            <person name="LaButti K."/>
            <person name="Lipzen A."/>
            <person name="Morin E."/>
            <person name="Grigoriev I.V."/>
            <person name="Henrissat B."/>
            <person name="Lindahl B."/>
            <person name="Martin F."/>
        </authorList>
    </citation>
    <scope>NUCLEOTIDE SEQUENCE</scope>
    <source>
        <strain evidence="2">JB14</strain>
    </source>
</reference>
<dbReference type="Gene3D" id="1.20.1280.50">
    <property type="match status" value="1"/>
</dbReference>
<sequence length="76" mass="8563">IPLDVVFEVFTHLDPIDLLSLSRVSKLLQNTLMSKTSSSIWRAACSNMPSLPPIPEHFSEPQYAHFILSEYCDVSV</sequence>
<accession>A0A6A4HCC4</accession>
<dbReference type="EMBL" id="ML769530">
    <property type="protein sequence ID" value="KAE9395466.1"/>
    <property type="molecule type" value="Genomic_DNA"/>
</dbReference>
<dbReference type="AlphaFoldDB" id="A0A6A4HCC4"/>
<proteinExistence type="predicted"/>
<feature type="non-terminal residue" evidence="2">
    <location>
        <position position="1"/>
    </location>
</feature>
<feature type="non-terminal residue" evidence="2">
    <location>
        <position position="76"/>
    </location>
</feature>
<protein>
    <recommendedName>
        <fullName evidence="1">F-box domain-containing protein</fullName>
    </recommendedName>
</protein>
<dbReference type="InterPro" id="IPR001810">
    <property type="entry name" value="F-box_dom"/>
</dbReference>
<dbReference type="OrthoDB" id="2322499at2759"/>
<feature type="domain" description="F-box" evidence="1">
    <location>
        <begin position="1"/>
        <end position="44"/>
    </location>
</feature>
<dbReference type="InterPro" id="IPR036047">
    <property type="entry name" value="F-box-like_dom_sf"/>
</dbReference>
<name>A0A6A4HCC4_9AGAR</name>
<gene>
    <name evidence="2" type="ORF">BT96DRAFT_756006</name>
</gene>
<evidence type="ECO:0000313" key="2">
    <source>
        <dbReference type="EMBL" id="KAE9395466.1"/>
    </source>
</evidence>
<dbReference type="PROSITE" id="PS50181">
    <property type="entry name" value="FBOX"/>
    <property type="match status" value="1"/>
</dbReference>
<keyword evidence="3" id="KW-1185">Reference proteome</keyword>
<evidence type="ECO:0000313" key="3">
    <source>
        <dbReference type="Proteomes" id="UP000799118"/>
    </source>
</evidence>
<organism evidence="2 3">
    <name type="scientific">Gymnopus androsaceus JB14</name>
    <dbReference type="NCBI Taxonomy" id="1447944"/>
    <lineage>
        <taxon>Eukaryota</taxon>
        <taxon>Fungi</taxon>
        <taxon>Dikarya</taxon>
        <taxon>Basidiomycota</taxon>
        <taxon>Agaricomycotina</taxon>
        <taxon>Agaricomycetes</taxon>
        <taxon>Agaricomycetidae</taxon>
        <taxon>Agaricales</taxon>
        <taxon>Marasmiineae</taxon>
        <taxon>Omphalotaceae</taxon>
        <taxon>Gymnopus</taxon>
    </lineage>
</organism>
<dbReference type="CDD" id="cd09917">
    <property type="entry name" value="F-box_SF"/>
    <property type="match status" value="1"/>
</dbReference>
<dbReference type="SUPFAM" id="SSF81383">
    <property type="entry name" value="F-box domain"/>
    <property type="match status" value="1"/>
</dbReference>
<dbReference type="Proteomes" id="UP000799118">
    <property type="component" value="Unassembled WGS sequence"/>
</dbReference>